<keyword evidence="1 3" id="KW-0963">Cytoplasm</keyword>
<keyword evidence="2 3" id="KW-0694">RNA-binding</keyword>
<evidence type="ECO:0000256" key="1">
    <source>
        <dbReference type="ARBA" id="ARBA00022490"/>
    </source>
</evidence>
<dbReference type="PANTHER" id="PTHR30308">
    <property type="entry name" value="TMRNA-BINDING COMPONENT OF TRANS-TRANSLATION TAGGING COMPLEX"/>
    <property type="match status" value="1"/>
</dbReference>
<sequence length="124" mass="14280">MLTGSEVKAIRAGRVNIKDSFVKIVKNEAFVFNMHISHLDTTTLFAPDPRRDRKLLLHKKEINKLFAKVSREGLALVPTVMYFSHKNLVKIKIALAKGKKQYDKRETLKKQDQTRSIAQALKNY</sequence>
<dbReference type="InterPro" id="IPR023620">
    <property type="entry name" value="SmpB"/>
</dbReference>
<dbReference type="CDD" id="cd09294">
    <property type="entry name" value="SmpB"/>
    <property type="match status" value="1"/>
</dbReference>
<accession>A0A6S6TMP7</accession>
<evidence type="ECO:0000313" key="4">
    <source>
        <dbReference type="EMBL" id="CAA6816179.1"/>
    </source>
</evidence>
<dbReference type="Gene3D" id="2.40.280.10">
    <property type="match status" value="1"/>
</dbReference>
<organism evidence="4">
    <name type="scientific">uncultured Campylobacterales bacterium</name>
    <dbReference type="NCBI Taxonomy" id="352960"/>
    <lineage>
        <taxon>Bacteria</taxon>
        <taxon>Pseudomonadati</taxon>
        <taxon>Campylobacterota</taxon>
        <taxon>Epsilonproteobacteria</taxon>
        <taxon>Campylobacterales</taxon>
        <taxon>environmental samples</taxon>
    </lineage>
</organism>
<evidence type="ECO:0000256" key="3">
    <source>
        <dbReference type="HAMAP-Rule" id="MF_00023"/>
    </source>
</evidence>
<dbReference type="SUPFAM" id="SSF74982">
    <property type="entry name" value="Small protein B (SmpB)"/>
    <property type="match status" value="1"/>
</dbReference>
<dbReference type="NCBIfam" id="TIGR00086">
    <property type="entry name" value="smpB"/>
    <property type="match status" value="1"/>
</dbReference>
<comment type="subcellular location">
    <subcellularLocation>
        <location evidence="3">Cytoplasm</location>
    </subcellularLocation>
    <text evidence="3">The tmRNA-SmpB complex associates with stalled 70S ribosomes.</text>
</comment>
<protein>
    <recommendedName>
        <fullName evidence="3">SsrA-binding protein</fullName>
    </recommendedName>
    <alternativeName>
        <fullName evidence="3">Small protein B</fullName>
    </alternativeName>
</protein>
<dbReference type="GO" id="GO:0070930">
    <property type="term" value="P:trans-translation-dependent protein tagging"/>
    <property type="evidence" value="ECO:0007669"/>
    <property type="project" value="TreeGrafter"/>
</dbReference>
<comment type="similarity">
    <text evidence="3">Belongs to the SmpB family.</text>
</comment>
<dbReference type="Pfam" id="PF01668">
    <property type="entry name" value="SmpB"/>
    <property type="match status" value="1"/>
</dbReference>
<dbReference type="NCBIfam" id="NF003843">
    <property type="entry name" value="PRK05422.1"/>
    <property type="match status" value="1"/>
</dbReference>
<dbReference type="EMBL" id="CACVAW010000068">
    <property type="protein sequence ID" value="CAA6816179.1"/>
    <property type="molecule type" value="Genomic_DNA"/>
</dbReference>
<dbReference type="HAMAP" id="MF_00023">
    <property type="entry name" value="SmpB"/>
    <property type="match status" value="1"/>
</dbReference>
<name>A0A6S6TMP7_9BACT</name>
<dbReference type="GO" id="GO:0070929">
    <property type="term" value="P:trans-translation"/>
    <property type="evidence" value="ECO:0007669"/>
    <property type="project" value="UniProtKB-UniRule"/>
</dbReference>
<dbReference type="InterPro" id="IPR000037">
    <property type="entry name" value="SsrA-bd_prot"/>
</dbReference>
<dbReference type="GO" id="GO:0003723">
    <property type="term" value="F:RNA binding"/>
    <property type="evidence" value="ECO:0007669"/>
    <property type="project" value="UniProtKB-UniRule"/>
</dbReference>
<comment type="function">
    <text evidence="3">Required for rescue of stalled ribosomes mediated by trans-translation. Binds to transfer-messenger RNA (tmRNA), required for stable association of tmRNA with ribosomes. tmRNA and SmpB together mimic tRNA shape, replacing the anticodon stem-loop with SmpB. tmRNA is encoded by the ssrA gene; the 2 termini fold to resemble tRNA(Ala) and it encodes a 'tag peptide', a short internal open reading frame. During trans-translation Ala-aminoacylated tmRNA acts like a tRNA, entering the A-site of stalled ribosomes, displacing the stalled mRNA. The ribosome then switches to translate the ORF on the tmRNA; the nascent peptide is terminated with the 'tag peptide' encoded by the tmRNA and targeted for degradation. The ribosome is freed to recommence translation, which seems to be the essential function of trans-translation.</text>
</comment>
<dbReference type="PANTHER" id="PTHR30308:SF2">
    <property type="entry name" value="SSRA-BINDING PROTEIN"/>
    <property type="match status" value="1"/>
</dbReference>
<proteinExistence type="inferred from homology"/>
<reference evidence="4" key="1">
    <citation type="submission" date="2020-01" db="EMBL/GenBank/DDBJ databases">
        <authorList>
            <person name="Meier V. D."/>
            <person name="Meier V D."/>
        </authorList>
    </citation>
    <scope>NUCLEOTIDE SEQUENCE</scope>
    <source>
        <strain evidence="4">HLG_WM_MAG_12</strain>
    </source>
</reference>
<dbReference type="AlphaFoldDB" id="A0A6S6TMP7"/>
<gene>
    <name evidence="3" type="primary">smpB</name>
    <name evidence="4" type="ORF">HELGO_WM9498</name>
</gene>
<dbReference type="GO" id="GO:0005829">
    <property type="term" value="C:cytosol"/>
    <property type="evidence" value="ECO:0007669"/>
    <property type="project" value="TreeGrafter"/>
</dbReference>
<evidence type="ECO:0000256" key="2">
    <source>
        <dbReference type="ARBA" id="ARBA00022884"/>
    </source>
</evidence>